<dbReference type="InterPro" id="IPR003495">
    <property type="entry name" value="CobW/HypB/UreG_nucleotide-bd"/>
</dbReference>
<keyword evidence="9" id="KW-1185">Reference proteome</keyword>
<name>A0ABS4IR38_9BACL</name>
<dbReference type="InterPro" id="IPR051316">
    <property type="entry name" value="Zinc-reg_GTPase_activator"/>
</dbReference>
<gene>
    <name evidence="8" type="ORF">J2Z66_001634</name>
</gene>
<evidence type="ECO:0000313" key="8">
    <source>
        <dbReference type="EMBL" id="MBP1990036.1"/>
    </source>
</evidence>
<feature type="compositionally biased region" description="Basic and acidic residues" evidence="6">
    <location>
        <begin position="205"/>
        <end position="232"/>
    </location>
</feature>
<dbReference type="Pfam" id="PF07683">
    <property type="entry name" value="CobW_C"/>
    <property type="match status" value="1"/>
</dbReference>
<accession>A0ABS4IR38</accession>
<comment type="catalytic activity">
    <reaction evidence="5">
        <text>GTP + H2O = GDP + phosphate + H(+)</text>
        <dbReference type="Rhea" id="RHEA:19669"/>
        <dbReference type="ChEBI" id="CHEBI:15377"/>
        <dbReference type="ChEBI" id="CHEBI:15378"/>
        <dbReference type="ChEBI" id="CHEBI:37565"/>
        <dbReference type="ChEBI" id="CHEBI:43474"/>
        <dbReference type="ChEBI" id="CHEBI:58189"/>
    </reaction>
    <physiologicalReaction direction="left-to-right" evidence="5">
        <dbReference type="Rhea" id="RHEA:19670"/>
    </physiologicalReaction>
</comment>
<sequence length="358" mass="40416">MNKPIPIYLFSGFLGSGKTTLLNQVLDALQESGKKPAILMNEIGDINIDGQMLDANVPMAEMLSGCICCTISGDLSMTIYELMENYEPDIILIEATGIANPMEIIHSITEASLLKKVELKFIVTVIDAPHLLELSLNNKGRTYRLMEEQIRCAGWLVLNKADKVSAHELLELQQKIRGWNAFAPIRATVHCQGSIDFLDEKHAQRDEHYMSEGSHESGACDHADHDQHADLEHPEDEGQQGNTHAHPVGEHTTDHACVSAAHHHSHEHVMVYTHYFEKPIDRDRFELLISKLPREVYRAKGLLRFTDDEQPYLFQFAYRELEILKIRPKADVPSVAVFIGENFSKEEIVAAVWNMQGD</sequence>
<dbReference type="CDD" id="cd03112">
    <property type="entry name" value="CobW-like"/>
    <property type="match status" value="1"/>
</dbReference>
<dbReference type="PANTHER" id="PTHR13748:SF62">
    <property type="entry name" value="COBW DOMAIN-CONTAINING PROTEIN"/>
    <property type="match status" value="1"/>
</dbReference>
<dbReference type="Gene3D" id="3.30.1220.10">
    <property type="entry name" value="CobW-like, C-terminal domain"/>
    <property type="match status" value="1"/>
</dbReference>
<evidence type="ECO:0000256" key="6">
    <source>
        <dbReference type="SAM" id="MobiDB-lite"/>
    </source>
</evidence>
<keyword evidence="1" id="KW-0547">Nucleotide-binding</keyword>
<keyword evidence="2" id="KW-0378">Hydrolase</keyword>
<proteinExistence type="inferred from homology"/>
<evidence type="ECO:0000256" key="2">
    <source>
        <dbReference type="ARBA" id="ARBA00022801"/>
    </source>
</evidence>
<evidence type="ECO:0000256" key="5">
    <source>
        <dbReference type="ARBA" id="ARBA00049117"/>
    </source>
</evidence>
<dbReference type="SMART" id="SM00833">
    <property type="entry name" value="CobW_C"/>
    <property type="match status" value="1"/>
</dbReference>
<dbReference type="SUPFAM" id="SSF52540">
    <property type="entry name" value="P-loop containing nucleoside triphosphate hydrolases"/>
    <property type="match status" value="1"/>
</dbReference>
<dbReference type="Gene3D" id="3.40.50.300">
    <property type="entry name" value="P-loop containing nucleotide triphosphate hydrolases"/>
    <property type="match status" value="1"/>
</dbReference>
<reference evidence="8 9" key="1">
    <citation type="submission" date="2021-03" db="EMBL/GenBank/DDBJ databases">
        <title>Genomic Encyclopedia of Type Strains, Phase IV (KMG-IV): sequencing the most valuable type-strain genomes for metagenomic binning, comparative biology and taxonomic classification.</title>
        <authorList>
            <person name="Goeker M."/>
        </authorList>
    </citation>
    <scope>NUCLEOTIDE SEQUENCE [LARGE SCALE GENOMIC DNA]</scope>
    <source>
        <strain evidence="8 9">DSM 26048</strain>
    </source>
</reference>
<dbReference type="EMBL" id="JAGGLB010000003">
    <property type="protein sequence ID" value="MBP1990036.1"/>
    <property type="molecule type" value="Genomic_DNA"/>
</dbReference>
<evidence type="ECO:0000259" key="7">
    <source>
        <dbReference type="SMART" id="SM00833"/>
    </source>
</evidence>
<dbReference type="PANTHER" id="PTHR13748">
    <property type="entry name" value="COBW-RELATED"/>
    <property type="match status" value="1"/>
</dbReference>
<dbReference type="SUPFAM" id="SSF90002">
    <property type="entry name" value="Hypothetical protein YjiA, C-terminal domain"/>
    <property type="match status" value="1"/>
</dbReference>
<feature type="domain" description="CobW C-terminal" evidence="7">
    <location>
        <begin position="269"/>
        <end position="356"/>
    </location>
</feature>
<evidence type="ECO:0000256" key="3">
    <source>
        <dbReference type="ARBA" id="ARBA00023186"/>
    </source>
</evidence>
<dbReference type="InterPro" id="IPR011629">
    <property type="entry name" value="CobW-like_C"/>
</dbReference>
<dbReference type="RefSeq" id="WP_209970793.1">
    <property type="nucleotide sequence ID" value="NZ_JAGGLB010000003.1"/>
</dbReference>
<comment type="caution">
    <text evidence="8">The sequence shown here is derived from an EMBL/GenBank/DDBJ whole genome shotgun (WGS) entry which is preliminary data.</text>
</comment>
<dbReference type="Proteomes" id="UP001519287">
    <property type="component" value="Unassembled WGS sequence"/>
</dbReference>
<dbReference type="InterPro" id="IPR036627">
    <property type="entry name" value="CobW-likC_sf"/>
</dbReference>
<evidence type="ECO:0000313" key="9">
    <source>
        <dbReference type="Proteomes" id="UP001519287"/>
    </source>
</evidence>
<comment type="similarity">
    <text evidence="4">Belongs to the SIMIBI class G3E GTPase family. ZNG1 subfamily.</text>
</comment>
<dbReference type="Pfam" id="PF02492">
    <property type="entry name" value="cobW"/>
    <property type="match status" value="1"/>
</dbReference>
<evidence type="ECO:0000256" key="1">
    <source>
        <dbReference type="ARBA" id="ARBA00022741"/>
    </source>
</evidence>
<protein>
    <submittedName>
        <fullName evidence="8">G3E family GTPase</fullName>
    </submittedName>
</protein>
<evidence type="ECO:0000256" key="4">
    <source>
        <dbReference type="ARBA" id="ARBA00034320"/>
    </source>
</evidence>
<keyword evidence="3" id="KW-0143">Chaperone</keyword>
<organism evidence="8 9">
    <name type="scientific">Paenibacillus eucommiae</name>
    <dbReference type="NCBI Taxonomy" id="1355755"/>
    <lineage>
        <taxon>Bacteria</taxon>
        <taxon>Bacillati</taxon>
        <taxon>Bacillota</taxon>
        <taxon>Bacilli</taxon>
        <taxon>Bacillales</taxon>
        <taxon>Paenibacillaceae</taxon>
        <taxon>Paenibacillus</taxon>
    </lineage>
</organism>
<dbReference type="InterPro" id="IPR027417">
    <property type="entry name" value="P-loop_NTPase"/>
</dbReference>
<feature type="region of interest" description="Disordered" evidence="6">
    <location>
        <begin position="205"/>
        <end position="250"/>
    </location>
</feature>